<keyword evidence="3" id="KW-1185">Reference proteome</keyword>
<feature type="non-terminal residue" evidence="2">
    <location>
        <position position="1"/>
    </location>
</feature>
<proteinExistence type="predicted"/>
<gene>
    <name evidence="2" type="ORF">B0T20DRAFT_339002</name>
</gene>
<evidence type="ECO:0000256" key="1">
    <source>
        <dbReference type="SAM" id="Coils"/>
    </source>
</evidence>
<reference evidence="2" key="2">
    <citation type="submission" date="2023-07" db="EMBL/GenBank/DDBJ databases">
        <authorList>
            <consortium name="Lawrence Berkeley National Laboratory"/>
            <person name="Haridas S."/>
            <person name="Hensen N."/>
            <person name="Bonometti L."/>
            <person name="Westerberg I."/>
            <person name="Brannstrom I.O."/>
            <person name="Guillou S."/>
            <person name="Cros-Aarteil S."/>
            <person name="Calhoun S."/>
            <person name="Kuo A."/>
            <person name="Mondo S."/>
            <person name="Pangilinan J."/>
            <person name="Riley R."/>
            <person name="LaButti K."/>
            <person name="Andreopoulos B."/>
            <person name="Lipzen A."/>
            <person name="Chen C."/>
            <person name="Yanf M."/>
            <person name="Daum C."/>
            <person name="Ng V."/>
            <person name="Clum A."/>
            <person name="Steindorff A."/>
            <person name="Ohm R."/>
            <person name="Martin F."/>
            <person name="Silar P."/>
            <person name="Natvig D."/>
            <person name="Lalanne C."/>
            <person name="Gautier V."/>
            <person name="Ament-velasquez S.L."/>
            <person name="Kruys A."/>
            <person name="Hutchinson M.I."/>
            <person name="Powell A.J."/>
            <person name="Barry K."/>
            <person name="Miller A.N."/>
            <person name="Grigoriev I.V."/>
            <person name="Debuchy R."/>
            <person name="Gladieux P."/>
            <person name="Thoren M.H."/>
            <person name="Johannesson H."/>
        </authorList>
    </citation>
    <scope>NUCLEOTIDE SEQUENCE</scope>
    <source>
        <strain evidence="2">FGSC 1904</strain>
    </source>
</reference>
<accession>A0AAE0UBR1</accession>
<dbReference type="EMBL" id="JAUTDP010000006">
    <property type="protein sequence ID" value="KAK3398272.1"/>
    <property type="molecule type" value="Genomic_DNA"/>
</dbReference>
<name>A0AAE0UBR1_SORBR</name>
<sequence length="327" mass="36911">IEELKGVNAQLISKNSGLAKQLDETRNELMREISELKSKNSLNAKKISDTDIQRSWKHIGFLVRQFVDTYVAKVISPEYLQLLDEQGNLGGISSICAAPNAVLQCGATAPLVFQSMLWNFLILNVFDFEAEHWAGDLGKKFTHIFGRLSKHVIDTSGENKHSLMEALQEWRFRSVDLFCRLEVSINKDRRMSELATAMMREIAAFIPPSTEQQAQTMNQDAFDLIAAVAQLDMELRLSKAYYNVIFFNTTPPYFPCHFGYPFDATHMEQTSIGPRIPQHQDAVHPNLDLAISPGLIKAGNADGTHYHLDRVLVKMVVCCNINYFIGD</sequence>
<evidence type="ECO:0000313" key="3">
    <source>
        <dbReference type="Proteomes" id="UP001281003"/>
    </source>
</evidence>
<dbReference type="Proteomes" id="UP001281003">
    <property type="component" value="Unassembled WGS sequence"/>
</dbReference>
<feature type="non-terminal residue" evidence="2">
    <location>
        <position position="327"/>
    </location>
</feature>
<comment type="caution">
    <text evidence="2">The sequence shown here is derived from an EMBL/GenBank/DDBJ whole genome shotgun (WGS) entry which is preliminary data.</text>
</comment>
<evidence type="ECO:0000313" key="2">
    <source>
        <dbReference type="EMBL" id="KAK3398272.1"/>
    </source>
</evidence>
<reference evidence="2" key="1">
    <citation type="journal article" date="2023" name="Mol. Phylogenet. Evol.">
        <title>Genome-scale phylogeny and comparative genomics of the fungal order Sordariales.</title>
        <authorList>
            <person name="Hensen N."/>
            <person name="Bonometti L."/>
            <person name="Westerberg I."/>
            <person name="Brannstrom I.O."/>
            <person name="Guillou S."/>
            <person name="Cros-Aarteil S."/>
            <person name="Calhoun S."/>
            <person name="Haridas S."/>
            <person name="Kuo A."/>
            <person name="Mondo S."/>
            <person name="Pangilinan J."/>
            <person name="Riley R."/>
            <person name="LaButti K."/>
            <person name="Andreopoulos B."/>
            <person name="Lipzen A."/>
            <person name="Chen C."/>
            <person name="Yan M."/>
            <person name="Daum C."/>
            <person name="Ng V."/>
            <person name="Clum A."/>
            <person name="Steindorff A."/>
            <person name="Ohm R.A."/>
            <person name="Martin F."/>
            <person name="Silar P."/>
            <person name="Natvig D.O."/>
            <person name="Lalanne C."/>
            <person name="Gautier V."/>
            <person name="Ament-Velasquez S.L."/>
            <person name="Kruys A."/>
            <person name="Hutchinson M.I."/>
            <person name="Powell A.J."/>
            <person name="Barry K."/>
            <person name="Miller A.N."/>
            <person name="Grigoriev I.V."/>
            <person name="Debuchy R."/>
            <person name="Gladieux P."/>
            <person name="Hiltunen Thoren M."/>
            <person name="Johannesson H."/>
        </authorList>
    </citation>
    <scope>NUCLEOTIDE SEQUENCE</scope>
    <source>
        <strain evidence="2">FGSC 1904</strain>
    </source>
</reference>
<feature type="coiled-coil region" evidence="1">
    <location>
        <begin position="8"/>
        <end position="39"/>
    </location>
</feature>
<dbReference type="AlphaFoldDB" id="A0AAE0UBR1"/>
<organism evidence="2 3">
    <name type="scientific">Sordaria brevicollis</name>
    <dbReference type="NCBI Taxonomy" id="83679"/>
    <lineage>
        <taxon>Eukaryota</taxon>
        <taxon>Fungi</taxon>
        <taxon>Dikarya</taxon>
        <taxon>Ascomycota</taxon>
        <taxon>Pezizomycotina</taxon>
        <taxon>Sordariomycetes</taxon>
        <taxon>Sordariomycetidae</taxon>
        <taxon>Sordariales</taxon>
        <taxon>Sordariaceae</taxon>
        <taxon>Sordaria</taxon>
    </lineage>
</organism>
<keyword evidence="1" id="KW-0175">Coiled coil</keyword>
<protein>
    <submittedName>
        <fullName evidence="2">Uncharacterized protein</fullName>
    </submittedName>
</protein>